<keyword evidence="1" id="KW-0472">Membrane</keyword>
<feature type="non-terminal residue" evidence="2">
    <location>
        <position position="1"/>
    </location>
</feature>
<name>A0A381ZWV9_9ZZZZ</name>
<protein>
    <submittedName>
        <fullName evidence="2">Uncharacterized protein</fullName>
    </submittedName>
</protein>
<gene>
    <name evidence="2" type="ORF">METZ01_LOCUS146610</name>
</gene>
<accession>A0A381ZWV9</accession>
<keyword evidence="1" id="KW-0812">Transmembrane</keyword>
<evidence type="ECO:0000313" key="2">
    <source>
        <dbReference type="EMBL" id="SVA93756.1"/>
    </source>
</evidence>
<evidence type="ECO:0000256" key="1">
    <source>
        <dbReference type="SAM" id="Phobius"/>
    </source>
</evidence>
<sequence length="48" mass="5223">VASKTSAFLGIFIFEPTALIFPFFTIRVPLFTRGPEIGIIVPPLMASV</sequence>
<feature type="transmembrane region" description="Helical" evidence="1">
    <location>
        <begin position="6"/>
        <end position="26"/>
    </location>
</feature>
<dbReference type="AlphaFoldDB" id="A0A381ZWV9"/>
<organism evidence="2">
    <name type="scientific">marine metagenome</name>
    <dbReference type="NCBI Taxonomy" id="408172"/>
    <lineage>
        <taxon>unclassified sequences</taxon>
        <taxon>metagenomes</taxon>
        <taxon>ecological metagenomes</taxon>
    </lineage>
</organism>
<reference evidence="2" key="1">
    <citation type="submission" date="2018-05" db="EMBL/GenBank/DDBJ databases">
        <authorList>
            <person name="Lanie J.A."/>
            <person name="Ng W.-L."/>
            <person name="Kazmierczak K.M."/>
            <person name="Andrzejewski T.M."/>
            <person name="Davidsen T.M."/>
            <person name="Wayne K.J."/>
            <person name="Tettelin H."/>
            <person name="Glass J.I."/>
            <person name="Rusch D."/>
            <person name="Podicherti R."/>
            <person name="Tsui H.-C.T."/>
            <person name="Winkler M.E."/>
        </authorList>
    </citation>
    <scope>NUCLEOTIDE SEQUENCE</scope>
</reference>
<keyword evidence="1" id="KW-1133">Transmembrane helix</keyword>
<proteinExistence type="predicted"/>
<dbReference type="EMBL" id="UINC01022988">
    <property type="protein sequence ID" value="SVA93756.1"/>
    <property type="molecule type" value="Genomic_DNA"/>
</dbReference>